<dbReference type="EMBL" id="CP019640">
    <property type="protein sequence ID" value="AQQ54131.1"/>
    <property type="molecule type" value="Genomic_DNA"/>
</dbReference>
<dbReference type="RefSeq" id="WP_077590024.1">
    <property type="nucleotide sequence ID" value="NZ_CP019640.1"/>
</dbReference>
<keyword evidence="9" id="KW-0969">Cilium</keyword>
<dbReference type="InterPro" id="IPR018035">
    <property type="entry name" value="Flagellar_FliH/T3SS_HrpE"/>
</dbReference>
<dbReference type="InterPro" id="IPR051472">
    <property type="entry name" value="T3SS_Stator/FliH"/>
</dbReference>
<protein>
    <submittedName>
        <fullName evidence="9">Flagellar assembly protein FliH</fullName>
    </submittedName>
</protein>
<evidence type="ECO:0000256" key="4">
    <source>
        <dbReference type="ARBA" id="ARBA00022795"/>
    </source>
</evidence>
<feature type="domain" description="Flagellar assembly protein FliH/Type III secretion system HrpE" evidence="8">
    <location>
        <begin position="117"/>
        <end position="246"/>
    </location>
</feature>
<evidence type="ECO:0000256" key="6">
    <source>
        <dbReference type="ARBA" id="ARBA00023225"/>
    </source>
</evidence>
<keyword evidence="9" id="KW-0966">Cell projection</keyword>
<dbReference type="SUPFAM" id="SSF160527">
    <property type="entry name" value="V-type ATPase subunit E-like"/>
    <property type="match status" value="1"/>
</dbReference>
<comment type="similarity">
    <text evidence="2">Belongs to the FliH family.</text>
</comment>
<dbReference type="Proteomes" id="UP000188184">
    <property type="component" value="Chromosome"/>
</dbReference>
<dbReference type="GO" id="GO:0015031">
    <property type="term" value="P:protein transport"/>
    <property type="evidence" value="ECO:0007669"/>
    <property type="project" value="UniProtKB-KW"/>
</dbReference>
<evidence type="ECO:0000256" key="5">
    <source>
        <dbReference type="ARBA" id="ARBA00022927"/>
    </source>
</evidence>
<proteinExistence type="inferred from homology"/>
<dbReference type="GO" id="GO:0044781">
    <property type="term" value="P:bacterial-type flagellum organization"/>
    <property type="evidence" value="ECO:0007669"/>
    <property type="project" value="UniProtKB-KW"/>
</dbReference>
<dbReference type="Pfam" id="PF02108">
    <property type="entry name" value="FliH"/>
    <property type="match status" value="1"/>
</dbReference>
<keyword evidence="10" id="KW-1185">Reference proteome</keyword>
<evidence type="ECO:0000256" key="2">
    <source>
        <dbReference type="ARBA" id="ARBA00006602"/>
    </source>
</evidence>
<keyword evidence="3" id="KW-0813">Transport</keyword>
<keyword evidence="6" id="KW-1006">Bacterial flagellum protein export</keyword>
<sequence>MSNVIRFHSTVGTEKRLIAAKKIETPKRHFDQSELTPAQQRRLLQEEIRTLEERYRQLQEQIETEQAAAREEIRQWQEQSRRETEREAARQAEEAKTEGYQTGLSEGTRQAESDFREQREAMEELVTAAHEEQANIIQQAEPFLLNLSVKIAEKILKRELQQHDDQLLQIVKQALKSVEESEDIIMHVSLEDFLIISPYLEELKPYVKADAELRLIPVAALSKGGCMIHTSNGSYDVTVDSQLNEIKKSLLAYCEEKVNHDLQRI</sequence>
<name>A0A1Q2L126_9BACL</name>
<dbReference type="KEGG" id="pmar:B0X71_14140"/>
<feature type="compositionally biased region" description="Polar residues" evidence="7">
    <location>
        <begin position="99"/>
        <end position="108"/>
    </location>
</feature>
<dbReference type="GO" id="GO:0005829">
    <property type="term" value="C:cytosol"/>
    <property type="evidence" value="ECO:0007669"/>
    <property type="project" value="TreeGrafter"/>
</dbReference>
<evidence type="ECO:0000313" key="9">
    <source>
        <dbReference type="EMBL" id="AQQ54131.1"/>
    </source>
</evidence>
<accession>A0A1Q2L126</accession>
<comment type="function">
    <text evidence="1">Needed for flagellar regrowth and assembly.</text>
</comment>
<dbReference type="OrthoDB" id="19020at2"/>
<keyword evidence="9" id="KW-0282">Flagellum</keyword>
<keyword evidence="5" id="KW-0653">Protein transport</keyword>
<dbReference type="PANTHER" id="PTHR34982">
    <property type="entry name" value="YOP PROTEINS TRANSLOCATION PROTEIN L"/>
    <property type="match status" value="1"/>
</dbReference>
<evidence type="ECO:0000256" key="3">
    <source>
        <dbReference type="ARBA" id="ARBA00022448"/>
    </source>
</evidence>
<feature type="region of interest" description="Disordered" evidence="7">
    <location>
        <begin position="74"/>
        <end position="110"/>
    </location>
</feature>
<reference evidence="9 10" key="1">
    <citation type="submission" date="2017-02" db="EMBL/GenBank/DDBJ databases">
        <title>The complete genomic sequence of a novel cold adapted crude oil-degrading bacterium Planococcus qaidamina Y42.</title>
        <authorList>
            <person name="Yang R."/>
        </authorList>
    </citation>
    <scope>NUCLEOTIDE SEQUENCE [LARGE SCALE GENOMIC DNA]</scope>
    <source>
        <strain evidence="9 10">Y42</strain>
    </source>
</reference>
<evidence type="ECO:0000256" key="1">
    <source>
        <dbReference type="ARBA" id="ARBA00003041"/>
    </source>
</evidence>
<evidence type="ECO:0000313" key="10">
    <source>
        <dbReference type="Proteomes" id="UP000188184"/>
    </source>
</evidence>
<evidence type="ECO:0000259" key="8">
    <source>
        <dbReference type="Pfam" id="PF02108"/>
    </source>
</evidence>
<gene>
    <name evidence="9" type="ORF">B0X71_14140</name>
</gene>
<organism evidence="9 10">
    <name type="scientific">Planococcus lenghuensis</name>
    <dbReference type="NCBI Taxonomy" id="2213202"/>
    <lineage>
        <taxon>Bacteria</taxon>
        <taxon>Bacillati</taxon>
        <taxon>Bacillota</taxon>
        <taxon>Bacilli</taxon>
        <taxon>Bacillales</taxon>
        <taxon>Caryophanaceae</taxon>
        <taxon>Planococcus</taxon>
    </lineage>
</organism>
<dbReference type="PANTHER" id="PTHR34982:SF1">
    <property type="entry name" value="FLAGELLAR ASSEMBLY PROTEIN FLIH"/>
    <property type="match status" value="1"/>
</dbReference>
<evidence type="ECO:0000256" key="7">
    <source>
        <dbReference type="SAM" id="MobiDB-lite"/>
    </source>
</evidence>
<dbReference type="AlphaFoldDB" id="A0A1Q2L126"/>
<keyword evidence="4" id="KW-1005">Bacterial flagellum biogenesis</keyword>
<feature type="compositionally biased region" description="Basic and acidic residues" evidence="7">
    <location>
        <begin position="74"/>
        <end position="97"/>
    </location>
</feature>